<dbReference type="SUPFAM" id="SSF52540">
    <property type="entry name" value="P-loop containing nucleoside triphosphate hydrolases"/>
    <property type="match status" value="1"/>
</dbReference>
<name>A0ABY8EHK8_9FIRM</name>
<keyword evidence="8 10" id="KW-0067">ATP-binding</keyword>
<evidence type="ECO:0000259" key="11">
    <source>
        <dbReference type="Pfam" id="PF02223"/>
    </source>
</evidence>
<evidence type="ECO:0000256" key="6">
    <source>
        <dbReference type="ARBA" id="ARBA00022741"/>
    </source>
</evidence>
<dbReference type="PANTHER" id="PTHR10344">
    <property type="entry name" value="THYMIDYLATE KINASE"/>
    <property type="match status" value="1"/>
</dbReference>
<evidence type="ECO:0000256" key="8">
    <source>
        <dbReference type="ARBA" id="ARBA00022840"/>
    </source>
</evidence>
<comment type="function">
    <text evidence="10">Phosphorylation of dTMP to form dTDP in both de novo and salvage pathways of dTTP synthesis.</text>
</comment>
<evidence type="ECO:0000256" key="10">
    <source>
        <dbReference type="HAMAP-Rule" id="MF_00165"/>
    </source>
</evidence>
<dbReference type="HAMAP" id="MF_00165">
    <property type="entry name" value="Thymidylate_kinase"/>
    <property type="match status" value="1"/>
</dbReference>
<dbReference type="NCBIfam" id="TIGR00041">
    <property type="entry name" value="DTMP_kinase"/>
    <property type="match status" value="1"/>
</dbReference>
<accession>A0ABY8EHK8</accession>
<evidence type="ECO:0000256" key="1">
    <source>
        <dbReference type="ARBA" id="ARBA00009776"/>
    </source>
</evidence>
<dbReference type="InterPro" id="IPR039430">
    <property type="entry name" value="Thymidylate_kin-like_dom"/>
</dbReference>
<dbReference type="Gene3D" id="3.40.50.300">
    <property type="entry name" value="P-loop containing nucleotide triphosphate hydrolases"/>
    <property type="match status" value="1"/>
</dbReference>
<dbReference type="InterPro" id="IPR027417">
    <property type="entry name" value="P-loop_NTPase"/>
</dbReference>
<evidence type="ECO:0000256" key="4">
    <source>
        <dbReference type="ARBA" id="ARBA00022679"/>
    </source>
</evidence>
<evidence type="ECO:0000313" key="13">
    <source>
        <dbReference type="Proteomes" id="UP001222800"/>
    </source>
</evidence>
<dbReference type="EMBL" id="CP120733">
    <property type="protein sequence ID" value="WFD12416.1"/>
    <property type="molecule type" value="Genomic_DNA"/>
</dbReference>
<comment type="similarity">
    <text evidence="1 10">Belongs to the thymidylate kinase family.</text>
</comment>
<evidence type="ECO:0000313" key="12">
    <source>
        <dbReference type="EMBL" id="WFD12416.1"/>
    </source>
</evidence>
<evidence type="ECO:0000256" key="5">
    <source>
        <dbReference type="ARBA" id="ARBA00022727"/>
    </source>
</evidence>
<keyword evidence="5 10" id="KW-0545">Nucleotide biosynthesis</keyword>
<organism evidence="12 13">
    <name type="scientific">Tepidibacter hydrothermalis</name>
    <dbReference type="NCBI Taxonomy" id="3036126"/>
    <lineage>
        <taxon>Bacteria</taxon>
        <taxon>Bacillati</taxon>
        <taxon>Bacillota</taxon>
        <taxon>Clostridia</taxon>
        <taxon>Peptostreptococcales</taxon>
        <taxon>Peptostreptococcaceae</taxon>
        <taxon>Tepidibacter</taxon>
    </lineage>
</organism>
<dbReference type="Pfam" id="PF02223">
    <property type="entry name" value="Thymidylate_kin"/>
    <property type="match status" value="1"/>
</dbReference>
<gene>
    <name evidence="10 12" type="primary">tmk</name>
    <name evidence="12" type="ORF">P4S50_19565</name>
</gene>
<evidence type="ECO:0000256" key="3">
    <source>
        <dbReference type="ARBA" id="ARBA00017144"/>
    </source>
</evidence>
<keyword evidence="7 10" id="KW-0418">Kinase</keyword>
<keyword evidence="6 10" id="KW-0547">Nucleotide-binding</keyword>
<evidence type="ECO:0000256" key="2">
    <source>
        <dbReference type="ARBA" id="ARBA00012980"/>
    </source>
</evidence>
<comment type="catalytic activity">
    <reaction evidence="9 10">
        <text>dTMP + ATP = dTDP + ADP</text>
        <dbReference type="Rhea" id="RHEA:13517"/>
        <dbReference type="ChEBI" id="CHEBI:30616"/>
        <dbReference type="ChEBI" id="CHEBI:58369"/>
        <dbReference type="ChEBI" id="CHEBI:63528"/>
        <dbReference type="ChEBI" id="CHEBI:456216"/>
        <dbReference type="EC" id="2.7.4.9"/>
    </reaction>
</comment>
<dbReference type="Proteomes" id="UP001222800">
    <property type="component" value="Chromosome"/>
</dbReference>
<feature type="domain" description="Thymidylate kinase-like" evidence="11">
    <location>
        <begin position="9"/>
        <end position="198"/>
    </location>
</feature>
<proteinExistence type="inferred from homology"/>
<dbReference type="EC" id="2.7.4.9" evidence="2 10"/>
<keyword evidence="4 10" id="KW-0808">Transferase</keyword>
<dbReference type="GO" id="GO:0004798">
    <property type="term" value="F:dTMP kinase activity"/>
    <property type="evidence" value="ECO:0007669"/>
    <property type="project" value="UniProtKB-EC"/>
</dbReference>
<keyword evidence="13" id="KW-1185">Reference proteome</keyword>
<feature type="binding site" evidence="10">
    <location>
        <begin position="11"/>
        <end position="18"/>
    </location>
    <ligand>
        <name>ATP</name>
        <dbReference type="ChEBI" id="CHEBI:30616"/>
    </ligand>
</feature>
<evidence type="ECO:0000256" key="7">
    <source>
        <dbReference type="ARBA" id="ARBA00022777"/>
    </source>
</evidence>
<evidence type="ECO:0000256" key="9">
    <source>
        <dbReference type="ARBA" id="ARBA00048743"/>
    </source>
</evidence>
<sequence>MLKGLFITIEGPDGSGKSTQIKLLKDYLQNRGYDIVLTREPGGTKISEKIRSIILDKENKSMHSKTEALLYAASRAQHVEELIKPALKDNKIVICDRFIDSSLIYQGIGRNLGIENIYNLNLFAMEDVIPDLTLLLDIDMNKAKKRKENRGNLDRLESEKDVFHEDVFNGYKKLKDLYPKRIKTVKANGNIKQVHEEIINIINTFLEN</sequence>
<reference evidence="12 13" key="1">
    <citation type="submission" date="2023-03" db="EMBL/GenBank/DDBJ databases">
        <title>Complete genome sequence of Tepidibacter sp. SWIR-1, isolated from a deep-sea hydrothermal vent.</title>
        <authorList>
            <person name="Li X."/>
        </authorList>
    </citation>
    <scope>NUCLEOTIDE SEQUENCE [LARGE SCALE GENOMIC DNA]</scope>
    <source>
        <strain evidence="12 13">SWIR-1</strain>
    </source>
</reference>
<dbReference type="InterPro" id="IPR018094">
    <property type="entry name" value="Thymidylate_kinase"/>
</dbReference>
<dbReference type="CDD" id="cd01672">
    <property type="entry name" value="TMPK"/>
    <property type="match status" value="1"/>
</dbReference>
<dbReference type="PANTHER" id="PTHR10344:SF4">
    <property type="entry name" value="UMP-CMP KINASE 2, MITOCHONDRIAL"/>
    <property type="match status" value="1"/>
</dbReference>
<protein>
    <recommendedName>
        <fullName evidence="3 10">Thymidylate kinase</fullName>
        <ecNumber evidence="2 10">2.7.4.9</ecNumber>
    </recommendedName>
    <alternativeName>
        <fullName evidence="10">dTMP kinase</fullName>
    </alternativeName>
</protein>